<protein>
    <recommendedName>
        <fullName evidence="1">DUF1989 domain-containing protein</fullName>
    </recommendedName>
</protein>
<evidence type="ECO:0000259" key="1">
    <source>
        <dbReference type="Pfam" id="PF09347"/>
    </source>
</evidence>
<evidence type="ECO:0000313" key="2">
    <source>
        <dbReference type="EMBL" id="KAJ9633716.1"/>
    </source>
</evidence>
<dbReference type="PANTHER" id="PTHR31527">
    <property type="entry name" value="RE64534P"/>
    <property type="match status" value="1"/>
</dbReference>
<dbReference type="AlphaFoldDB" id="A0AA38Y333"/>
<keyword evidence="3" id="KW-1185">Reference proteome</keyword>
<dbReference type="Proteomes" id="UP001172681">
    <property type="component" value="Unassembled WGS sequence"/>
</dbReference>
<proteinExistence type="predicted"/>
<feature type="domain" description="DUF1989" evidence="1">
    <location>
        <begin position="11"/>
        <end position="184"/>
    </location>
</feature>
<gene>
    <name evidence="2" type="ORF">H2204_006713</name>
</gene>
<sequence>MSTPYALNQKHTIPARSGAAVPVQKGQTITVFNTHGTQVVDFWGFTVPTPVGDSKTFPTWTSMSHTRATITRLTPVEGDTLMSSTRLPMLKMVKDTTPGIHDTLMAACDRERYHLLGVPRDQYHESCTDNLHDAVAKDTPSYKLPEHMTAPQPLNLFMNIPVVPLDQSKARAEDNRTAGADLQFARPVGPKGGSVTFEALVDCVCVMSACPQDILKINDQNPTEAHFIVEG</sequence>
<name>A0AA38Y333_9EURO</name>
<organism evidence="2 3">
    <name type="scientific">Knufia peltigerae</name>
    <dbReference type="NCBI Taxonomy" id="1002370"/>
    <lineage>
        <taxon>Eukaryota</taxon>
        <taxon>Fungi</taxon>
        <taxon>Dikarya</taxon>
        <taxon>Ascomycota</taxon>
        <taxon>Pezizomycotina</taxon>
        <taxon>Eurotiomycetes</taxon>
        <taxon>Chaetothyriomycetidae</taxon>
        <taxon>Chaetothyriales</taxon>
        <taxon>Trichomeriaceae</taxon>
        <taxon>Knufia</taxon>
    </lineage>
</organism>
<dbReference type="PANTHER" id="PTHR31527:SF0">
    <property type="entry name" value="RE64534P"/>
    <property type="match status" value="1"/>
</dbReference>
<reference evidence="2" key="1">
    <citation type="submission" date="2022-10" db="EMBL/GenBank/DDBJ databases">
        <title>Culturing micro-colonial fungi from biological soil crusts in the Mojave desert and describing Neophaeococcomyces mojavensis, and introducing the new genera and species Taxawa tesnikishii.</title>
        <authorList>
            <person name="Kurbessoian T."/>
            <person name="Stajich J.E."/>
        </authorList>
    </citation>
    <scope>NUCLEOTIDE SEQUENCE</scope>
    <source>
        <strain evidence="2">TK_35</strain>
    </source>
</reference>
<accession>A0AA38Y333</accession>
<comment type="caution">
    <text evidence="2">The sequence shown here is derived from an EMBL/GenBank/DDBJ whole genome shotgun (WGS) entry which is preliminary data.</text>
</comment>
<dbReference type="EMBL" id="JAPDRN010000043">
    <property type="protein sequence ID" value="KAJ9633716.1"/>
    <property type="molecule type" value="Genomic_DNA"/>
</dbReference>
<dbReference type="InterPro" id="IPR018959">
    <property type="entry name" value="DUF1989"/>
</dbReference>
<dbReference type="Pfam" id="PF09347">
    <property type="entry name" value="DUF1989"/>
    <property type="match status" value="1"/>
</dbReference>
<evidence type="ECO:0000313" key="3">
    <source>
        <dbReference type="Proteomes" id="UP001172681"/>
    </source>
</evidence>